<proteinExistence type="inferred from homology"/>
<comment type="caution">
    <text evidence="8">The sequence shown here is derived from an EMBL/GenBank/DDBJ whole genome shotgun (WGS) entry which is preliminary data.</text>
</comment>
<evidence type="ECO:0000259" key="7">
    <source>
        <dbReference type="SMART" id="SM00905"/>
    </source>
</evidence>
<dbReference type="NCBIfam" id="TIGR00525">
    <property type="entry name" value="folB"/>
    <property type="match status" value="1"/>
</dbReference>
<comment type="similarity">
    <text evidence="3 6">Belongs to the DHNA family.</text>
</comment>
<dbReference type="Proteomes" id="UP000823635">
    <property type="component" value="Unassembled WGS sequence"/>
</dbReference>
<comment type="catalytic activity">
    <reaction evidence="1 6">
        <text>7,8-dihydroneopterin = 6-hydroxymethyl-7,8-dihydropterin + glycolaldehyde</text>
        <dbReference type="Rhea" id="RHEA:10540"/>
        <dbReference type="ChEBI" id="CHEBI:17001"/>
        <dbReference type="ChEBI" id="CHEBI:17071"/>
        <dbReference type="ChEBI" id="CHEBI:44841"/>
        <dbReference type="EC" id="4.1.2.25"/>
    </reaction>
</comment>
<evidence type="ECO:0000313" key="9">
    <source>
        <dbReference type="Proteomes" id="UP000823635"/>
    </source>
</evidence>
<dbReference type="InterPro" id="IPR043133">
    <property type="entry name" value="GTP-CH-I_C/QueF"/>
</dbReference>
<reference evidence="8" key="2">
    <citation type="journal article" date="2021" name="PeerJ">
        <title>Extensive microbial diversity within the chicken gut microbiome revealed by metagenomics and culture.</title>
        <authorList>
            <person name="Gilroy R."/>
            <person name="Ravi A."/>
            <person name="Getino M."/>
            <person name="Pursley I."/>
            <person name="Horton D.L."/>
            <person name="Alikhan N.F."/>
            <person name="Baker D."/>
            <person name="Gharbi K."/>
            <person name="Hall N."/>
            <person name="Watson M."/>
            <person name="Adriaenssens E.M."/>
            <person name="Foster-Nyarko E."/>
            <person name="Jarju S."/>
            <person name="Secka A."/>
            <person name="Antonio M."/>
            <person name="Oren A."/>
            <person name="Chaudhuri R.R."/>
            <person name="La Ragione R."/>
            <person name="Hildebrand F."/>
            <person name="Pallen M.J."/>
        </authorList>
    </citation>
    <scope>NUCLEOTIDE SEQUENCE</scope>
    <source>
        <strain evidence="8">15467</strain>
    </source>
</reference>
<dbReference type="GO" id="GO:0046654">
    <property type="term" value="P:tetrahydrofolate biosynthetic process"/>
    <property type="evidence" value="ECO:0007669"/>
    <property type="project" value="UniProtKB-UniRule"/>
</dbReference>
<accession>A0A9D9DJB4</accession>
<evidence type="ECO:0000256" key="1">
    <source>
        <dbReference type="ARBA" id="ARBA00001353"/>
    </source>
</evidence>
<dbReference type="PANTHER" id="PTHR42844">
    <property type="entry name" value="DIHYDRONEOPTERIN ALDOLASE 1-RELATED"/>
    <property type="match status" value="1"/>
</dbReference>
<evidence type="ECO:0000256" key="3">
    <source>
        <dbReference type="ARBA" id="ARBA00005708"/>
    </source>
</evidence>
<evidence type="ECO:0000256" key="4">
    <source>
        <dbReference type="ARBA" id="ARBA00022909"/>
    </source>
</evidence>
<dbReference type="InterPro" id="IPR006156">
    <property type="entry name" value="Dihydroneopterin_aldolase"/>
</dbReference>
<dbReference type="Pfam" id="PF02152">
    <property type="entry name" value="FolB"/>
    <property type="match status" value="1"/>
</dbReference>
<dbReference type="GO" id="GO:0005737">
    <property type="term" value="C:cytoplasm"/>
    <property type="evidence" value="ECO:0007669"/>
    <property type="project" value="TreeGrafter"/>
</dbReference>
<feature type="domain" description="Dihydroneopterin aldolase/epimerase" evidence="7">
    <location>
        <begin position="5"/>
        <end position="114"/>
    </location>
</feature>
<evidence type="ECO:0000256" key="6">
    <source>
        <dbReference type="RuleBase" id="RU362079"/>
    </source>
</evidence>
<dbReference type="GO" id="GO:0046656">
    <property type="term" value="P:folic acid biosynthetic process"/>
    <property type="evidence" value="ECO:0007669"/>
    <property type="project" value="UniProtKB-UniRule"/>
</dbReference>
<dbReference type="InterPro" id="IPR006157">
    <property type="entry name" value="FolB_dom"/>
</dbReference>
<keyword evidence="4 6" id="KW-0289">Folate biosynthesis</keyword>
<gene>
    <name evidence="8" type="primary">folB</name>
    <name evidence="8" type="ORF">IAC68_01950</name>
</gene>
<evidence type="ECO:0000256" key="2">
    <source>
        <dbReference type="ARBA" id="ARBA00005013"/>
    </source>
</evidence>
<name>A0A9D9DJB4_9BACT</name>
<reference evidence="8" key="1">
    <citation type="submission" date="2020-10" db="EMBL/GenBank/DDBJ databases">
        <authorList>
            <person name="Gilroy R."/>
        </authorList>
    </citation>
    <scope>NUCLEOTIDE SEQUENCE</scope>
    <source>
        <strain evidence="8">15467</strain>
    </source>
</reference>
<protein>
    <recommendedName>
        <fullName evidence="6">7,8-dihydroneopterin aldolase</fullName>
        <ecNumber evidence="6">4.1.2.25</ecNumber>
    </recommendedName>
</protein>
<sequence length="117" mass="13155">MKSRIELRDMEFFAHHGCFEQERVIGNRFVVNLSVVTDSKKAAESDNINDAVNYQILYDIVAREMEIPSHLLEHVAGRILKSIRKVFPVIVSAEVSIDKLNPPLGGKVGSSRVVMSF</sequence>
<dbReference type="Gene3D" id="3.30.1130.10">
    <property type="match status" value="1"/>
</dbReference>
<dbReference type="EMBL" id="JADINB010000043">
    <property type="protein sequence ID" value="MBO8428679.1"/>
    <property type="molecule type" value="Genomic_DNA"/>
</dbReference>
<dbReference type="AlphaFoldDB" id="A0A9D9DJB4"/>
<dbReference type="SMART" id="SM00905">
    <property type="entry name" value="FolB"/>
    <property type="match status" value="1"/>
</dbReference>
<dbReference type="EC" id="4.1.2.25" evidence="6"/>
<evidence type="ECO:0000313" key="8">
    <source>
        <dbReference type="EMBL" id="MBO8428679.1"/>
    </source>
</evidence>
<dbReference type="NCBIfam" id="TIGR00526">
    <property type="entry name" value="folB_dom"/>
    <property type="match status" value="1"/>
</dbReference>
<organism evidence="8 9">
    <name type="scientific">Candidatus Egerieousia excrementavium</name>
    <dbReference type="NCBI Taxonomy" id="2840778"/>
    <lineage>
        <taxon>Bacteria</taxon>
        <taxon>Pseudomonadati</taxon>
        <taxon>Bacteroidota</taxon>
        <taxon>Bacteroidia</taxon>
        <taxon>Bacteroidales</taxon>
        <taxon>Candidatus Egerieousia</taxon>
    </lineage>
</organism>
<dbReference type="SUPFAM" id="SSF55620">
    <property type="entry name" value="Tetrahydrobiopterin biosynthesis enzymes-like"/>
    <property type="match status" value="1"/>
</dbReference>
<dbReference type="PANTHER" id="PTHR42844:SF1">
    <property type="entry name" value="DIHYDRONEOPTERIN ALDOLASE 1-RELATED"/>
    <property type="match status" value="1"/>
</dbReference>
<dbReference type="GO" id="GO:0004150">
    <property type="term" value="F:dihydroneopterin aldolase activity"/>
    <property type="evidence" value="ECO:0007669"/>
    <property type="project" value="UniProtKB-UniRule"/>
</dbReference>
<evidence type="ECO:0000256" key="5">
    <source>
        <dbReference type="ARBA" id="ARBA00023239"/>
    </source>
</evidence>
<comment type="pathway">
    <text evidence="2 6">Cofactor biosynthesis; tetrahydrofolate biosynthesis; 2-amino-4-hydroxy-6-hydroxymethyl-7,8-dihydropteridine diphosphate from 7,8-dihydroneopterin triphosphate: step 3/4.</text>
</comment>
<comment type="function">
    <text evidence="6">Catalyzes the conversion of 7,8-dihydroneopterin to 6-hydroxymethyl-7,8-dihydropterin.</text>
</comment>
<keyword evidence="5 6" id="KW-0456">Lyase</keyword>